<evidence type="ECO:0000313" key="1">
    <source>
        <dbReference type="EMBL" id="CAG5093169.1"/>
    </source>
</evidence>
<evidence type="ECO:0000313" key="2">
    <source>
        <dbReference type="Proteomes" id="UP000786811"/>
    </source>
</evidence>
<accession>A0A8J2HBY0</accession>
<name>A0A8J2HBY0_COTCN</name>
<keyword evidence="2" id="KW-1185">Reference proteome</keyword>
<organism evidence="1 2">
    <name type="scientific">Cotesia congregata</name>
    <name type="common">Parasitoid wasp</name>
    <name type="synonym">Apanteles congregatus</name>
    <dbReference type="NCBI Taxonomy" id="51543"/>
    <lineage>
        <taxon>Eukaryota</taxon>
        <taxon>Metazoa</taxon>
        <taxon>Ecdysozoa</taxon>
        <taxon>Arthropoda</taxon>
        <taxon>Hexapoda</taxon>
        <taxon>Insecta</taxon>
        <taxon>Pterygota</taxon>
        <taxon>Neoptera</taxon>
        <taxon>Endopterygota</taxon>
        <taxon>Hymenoptera</taxon>
        <taxon>Apocrita</taxon>
        <taxon>Ichneumonoidea</taxon>
        <taxon>Braconidae</taxon>
        <taxon>Microgastrinae</taxon>
        <taxon>Cotesia</taxon>
    </lineage>
</organism>
<dbReference type="OrthoDB" id="7494870at2759"/>
<sequence>MCVRRCVSCPSRGHFDVFSWLAILRDLSDFGRELCGRYLTRLCSVHQLGVVIGRLVRLYDVSIIRVSFSFEPLKLQGYVSIDTIRRRRAEKARNKCQWFHDGLDLTCSQLDDFDYLGIRWIHEGKFGVCPHPTEDWFYPAWTHPQGLLSVYDL</sequence>
<comment type="caution">
    <text evidence="1">The sequence shown here is derived from an EMBL/GenBank/DDBJ whole genome shotgun (WGS) entry which is preliminary data.</text>
</comment>
<dbReference type="Proteomes" id="UP000786811">
    <property type="component" value="Unassembled WGS sequence"/>
</dbReference>
<gene>
    <name evidence="1" type="ORF">HICCMSTLAB_LOCUS6640</name>
</gene>
<reference evidence="1" key="1">
    <citation type="submission" date="2021-04" db="EMBL/GenBank/DDBJ databases">
        <authorList>
            <person name="Chebbi M.A.C M."/>
        </authorList>
    </citation>
    <scope>NUCLEOTIDE SEQUENCE</scope>
</reference>
<proteinExistence type="predicted"/>
<dbReference type="AlphaFoldDB" id="A0A8J2HBY0"/>
<protein>
    <submittedName>
        <fullName evidence="1">Uncharacterized protein</fullName>
    </submittedName>
</protein>
<dbReference type="EMBL" id="CAJNRD030001120">
    <property type="protein sequence ID" value="CAG5093169.1"/>
    <property type="molecule type" value="Genomic_DNA"/>
</dbReference>